<proteinExistence type="predicted"/>
<keyword evidence="2" id="KW-1185">Reference proteome</keyword>
<evidence type="ECO:0000313" key="1">
    <source>
        <dbReference type="EMBL" id="TNV71254.1"/>
    </source>
</evidence>
<name>A0A8J8SUL8_HALGN</name>
<dbReference type="EMBL" id="RRYP01030146">
    <property type="protein sequence ID" value="TNV71254.1"/>
    <property type="molecule type" value="Genomic_DNA"/>
</dbReference>
<dbReference type="AlphaFoldDB" id="A0A8J8SUL8"/>
<sequence length="66" mass="7519">MTSWTWRLGTWCRLRQICASSATSSLMRKARQSLFLRIRILDWLNCVKNTTEFLNSSVCGTTGSSS</sequence>
<organism evidence="1 2">
    <name type="scientific">Halteria grandinella</name>
    <dbReference type="NCBI Taxonomy" id="5974"/>
    <lineage>
        <taxon>Eukaryota</taxon>
        <taxon>Sar</taxon>
        <taxon>Alveolata</taxon>
        <taxon>Ciliophora</taxon>
        <taxon>Intramacronucleata</taxon>
        <taxon>Spirotrichea</taxon>
        <taxon>Stichotrichia</taxon>
        <taxon>Sporadotrichida</taxon>
        <taxon>Halteriidae</taxon>
        <taxon>Halteria</taxon>
    </lineage>
</organism>
<accession>A0A8J8SUL8</accession>
<gene>
    <name evidence="1" type="ORF">FGO68_gene7741</name>
</gene>
<reference evidence="1" key="1">
    <citation type="submission" date="2019-06" db="EMBL/GenBank/DDBJ databases">
        <authorList>
            <person name="Zheng W."/>
        </authorList>
    </citation>
    <scope>NUCLEOTIDE SEQUENCE</scope>
    <source>
        <strain evidence="1">QDHG01</strain>
    </source>
</reference>
<evidence type="ECO:0000313" key="2">
    <source>
        <dbReference type="Proteomes" id="UP000785679"/>
    </source>
</evidence>
<dbReference type="Proteomes" id="UP000785679">
    <property type="component" value="Unassembled WGS sequence"/>
</dbReference>
<comment type="caution">
    <text evidence="1">The sequence shown here is derived from an EMBL/GenBank/DDBJ whole genome shotgun (WGS) entry which is preliminary data.</text>
</comment>
<protein>
    <submittedName>
        <fullName evidence="1">Uncharacterized protein</fullName>
    </submittedName>
</protein>